<evidence type="ECO:0000313" key="1">
    <source>
        <dbReference type="EMBL" id="GIC84187.1"/>
    </source>
</evidence>
<sequence length="207" mass="23864">MPKRRADTVLESAPKLPCDCDQIAGRVHQEEYILENGFVTSTLCDSCVLSGEDCVMDQTRRYSKCASCTRQGRLCKKDFYTKKEWDLLKHAEKKIASELSVTDDELELLYPELQQLQEHLEKIQKELMEKQQKFLKERGFKISEHDAELLRILDEKKSSDQPNPAIEAQQLAATSDNPDFSQMVVEIDQMPPSFWENFDLSLSSIVE</sequence>
<accession>A0A8E0QHQ6</accession>
<dbReference type="RefSeq" id="XP_043141453.1">
    <property type="nucleotide sequence ID" value="XM_043285518.1"/>
</dbReference>
<reference evidence="1" key="2">
    <citation type="submission" date="2021-01" db="EMBL/GenBank/DDBJ databases">
        <title>Pan-genome distribution and transcriptional activeness of fungal secondary metabolism genes in Aspergillus section Fumigati.</title>
        <authorList>
            <person name="Takahashi H."/>
            <person name="Umemura M."/>
            <person name="Ninomiya A."/>
            <person name="Kusuya Y."/>
            <person name="Urayama S."/>
            <person name="Shimizu M."/>
            <person name="Watanabe A."/>
            <person name="Kamei K."/>
            <person name="Yaguchi T."/>
            <person name="Hagiwara D."/>
        </authorList>
    </citation>
    <scope>NUCLEOTIDE SEQUENCE</scope>
    <source>
        <strain evidence="1">IFM 46973</strain>
    </source>
</reference>
<name>A0A8E0QHQ6_9EURO</name>
<gene>
    <name evidence="1" type="ORF">Aud_000001</name>
</gene>
<dbReference type="AlphaFoldDB" id="A0A8E0QHQ6"/>
<dbReference type="GeneID" id="66987477"/>
<reference evidence="1" key="1">
    <citation type="journal article" date="2015" name="Genome Announc.">
        <title>Draft Genome Sequence of the Pathogenic Filamentous Fungus Aspergillus udagawae Strain IFM 46973T.</title>
        <authorList>
            <person name="Kusuya Y."/>
            <person name="Takahashi-Nakaguchi A."/>
            <person name="Takahashi H."/>
            <person name="Yaguchi T."/>
        </authorList>
    </citation>
    <scope>NUCLEOTIDE SEQUENCE</scope>
    <source>
        <strain evidence="1">IFM 46973</strain>
    </source>
</reference>
<evidence type="ECO:0000313" key="2">
    <source>
        <dbReference type="Proteomes" id="UP000036893"/>
    </source>
</evidence>
<proteinExistence type="predicted"/>
<organism evidence="1 2">
    <name type="scientific">Aspergillus udagawae</name>
    <dbReference type="NCBI Taxonomy" id="91492"/>
    <lineage>
        <taxon>Eukaryota</taxon>
        <taxon>Fungi</taxon>
        <taxon>Dikarya</taxon>
        <taxon>Ascomycota</taxon>
        <taxon>Pezizomycotina</taxon>
        <taxon>Eurotiomycetes</taxon>
        <taxon>Eurotiomycetidae</taxon>
        <taxon>Eurotiales</taxon>
        <taxon>Aspergillaceae</taxon>
        <taxon>Aspergillus</taxon>
        <taxon>Aspergillus subgen. Fumigati</taxon>
    </lineage>
</organism>
<protein>
    <submittedName>
        <fullName evidence="1">Uncharacterized protein</fullName>
    </submittedName>
</protein>
<dbReference type="Proteomes" id="UP000036893">
    <property type="component" value="Unassembled WGS sequence"/>
</dbReference>
<comment type="caution">
    <text evidence="1">The sequence shown here is derived from an EMBL/GenBank/DDBJ whole genome shotgun (WGS) entry which is preliminary data.</text>
</comment>
<dbReference type="EMBL" id="BBXM02000001">
    <property type="protein sequence ID" value="GIC84187.1"/>
    <property type="molecule type" value="Genomic_DNA"/>
</dbReference>